<dbReference type="Pfam" id="PF09424">
    <property type="entry name" value="YqeY"/>
    <property type="match status" value="1"/>
</dbReference>
<reference evidence="1 2" key="1">
    <citation type="submission" date="2012-04" db="EMBL/GenBank/DDBJ databases">
        <title>Improved High-Quality Draft sequence of Leptothrix ochracea L12.</title>
        <authorList>
            <consortium name="US DOE Joint Genome Institute"/>
            <person name="Lucas S."/>
            <person name="Han J."/>
            <person name="Lapidus A."/>
            <person name="Cheng J.-F."/>
            <person name="Goodwin L."/>
            <person name="Pitluck S."/>
            <person name="Peters L."/>
            <person name="Zeytun A."/>
            <person name="Detter J.C."/>
            <person name="Han C."/>
            <person name="Tapia R."/>
            <person name="Land M."/>
            <person name="Hauser L."/>
            <person name="Kyrpides N."/>
            <person name="Ivanova N."/>
            <person name="Pagani I."/>
            <person name="Stepanauskas R."/>
            <person name="Masland D."/>
            <person name="Poulton N."/>
            <person name="Emerson D."/>
            <person name="Fleming E."/>
            <person name="Woyke T."/>
        </authorList>
    </citation>
    <scope>NUCLEOTIDE SEQUENCE [LARGE SCALE GENOMIC DNA]</scope>
    <source>
        <strain evidence="1 2">L12</strain>
    </source>
</reference>
<keyword evidence="2" id="KW-1185">Reference proteome</keyword>
<dbReference type="GO" id="GO:0016884">
    <property type="term" value="F:carbon-nitrogen ligase activity, with glutamine as amido-N-donor"/>
    <property type="evidence" value="ECO:0007669"/>
    <property type="project" value="InterPro"/>
</dbReference>
<dbReference type="HOGENOM" id="CLU_079430_2_2_4"/>
<dbReference type="AlphaFoldDB" id="I4Z6G0"/>
<accession>I4Z6G0</accession>
<dbReference type="RefSeq" id="WP_009453102.1">
    <property type="nucleotide sequence ID" value="NZ_JH660661.1"/>
</dbReference>
<dbReference type="InterPro" id="IPR023168">
    <property type="entry name" value="GatB_Yqey_C_2"/>
</dbReference>
<evidence type="ECO:0008006" key="3">
    <source>
        <dbReference type="Google" id="ProtNLM"/>
    </source>
</evidence>
<protein>
    <recommendedName>
        <fullName evidence="3">GatB/YqeY domain-containing protein</fullName>
    </recommendedName>
</protein>
<dbReference type="InterPro" id="IPR019004">
    <property type="entry name" value="YqeY/Aim41"/>
</dbReference>
<name>I4Z6G0_9BURK</name>
<sequence length="152" mass="16383">MSLKDRITEDMKAAMRAKDSDRLGAIRLLLSAIKQREVDERITLDDAAIVAIVDKLIKQRKDSIAQFTQAARFDLVDKESAEVSVLQIYVPQRLSAEEIAIAVTALVTELGASGPADMGKVMGVAKQRFAGQADMGLLSTAIKNALNPKAAS</sequence>
<evidence type="ECO:0000313" key="2">
    <source>
        <dbReference type="Proteomes" id="UP000053899"/>
    </source>
</evidence>
<dbReference type="InterPro" id="IPR003789">
    <property type="entry name" value="Asn/Gln_tRNA_amidoTrase-B-like"/>
</dbReference>
<dbReference type="Proteomes" id="UP000053899">
    <property type="component" value="Unassembled WGS sequence"/>
</dbReference>
<dbReference type="SUPFAM" id="SSF89095">
    <property type="entry name" value="GatB/YqeY motif"/>
    <property type="match status" value="1"/>
</dbReference>
<proteinExistence type="predicted"/>
<dbReference type="PANTHER" id="PTHR28055">
    <property type="entry name" value="ALTERED INHERITANCE OF MITOCHONDRIA PROTEIN 41, MITOCHONDRIAL"/>
    <property type="match status" value="1"/>
</dbReference>
<dbReference type="Gene3D" id="1.10.1510.10">
    <property type="entry name" value="Uncharacterised protein YqeY/AIM41 PF09424, N-terminal domain"/>
    <property type="match status" value="1"/>
</dbReference>
<gene>
    <name evidence="1" type="ORF">LepocDRAFT_00005440</name>
</gene>
<dbReference type="GeneID" id="92351962"/>
<dbReference type="OrthoDB" id="9788127at2"/>
<dbReference type="Gene3D" id="1.10.10.410">
    <property type="match status" value="1"/>
</dbReference>
<organism evidence="1 2">
    <name type="scientific">Leptothrix ochracea L12</name>
    <dbReference type="NCBI Taxonomy" id="735332"/>
    <lineage>
        <taxon>Bacteria</taxon>
        <taxon>Pseudomonadati</taxon>
        <taxon>Pseudomonadota</taxon>
        <taxon>Betaproteobacteria</taxon>
        <taxon>Burkholderiales</taxon>
        <taxon>Sphaerotilaceae</taxon>
        <taxon>Leptothrix</taxon>
    </lineage>
</organism>
<evidence type="ECO:0000313" key="1">
    <source>
        <dbReference type="EMBL" id="EIM31802.1"/>
    </source>
</evidence>
<dbReference type="InterPro" id="IPR042184">
    <property type="entry name" value="YqeY/Aim41_N"/>
</dbReference>
<dbReference type="EMBL" id="JH660661">
    <property type="protein sequence ID" value="EIM31802.1"/>
    <property type="molecule type" value="Genomic_DNA"/>
</dbReference>
<dbReference type="PANTHER" id="PTHR28055:SF1">
    <property type="entry name" value="ALTERED INHERITANCE OF MITOCHONDRIA PROTEIN 41, MITOCHONDRIAL"/>
    <property type="match status" value="1"/>
</dbReference>